<dbReference type="Proteomes" id="UP000178602">
    <property type="component" value="Unassembled WGS sequence"/>
</dbReference>
<name>A0A1F4T7K7_UNCSA</name>
<comment type="caution">
    <text evidence="3">The sequence shown here is derived from an EMBL/GenBank/DDBJ whole genome shotgun (WGS) entry which is preliminary data.</text>
</comment>
<reference evidence="3 4" key="1">
    <citation type="journal article" date="2016" name="Nat. Commun.">
        <title>Thousands of microbial genomes shed light on interconnected biogeochemical processes in an aquifer system.</title>
        <authorList>
            <person name="Anantharaman K."/>
            <person name="Brown C.T."/>
            <person name="Hug L.A."/>
            <person name="Sharon I."/>
            <person name="Castelle C.J."/>
            <person name="Probst A.J."/>
            <person name="Thomas B.C."/>
            <person name="Singh A."/>
            <person name="Wilkins M.J."/>
            <person name="Karaoz U."/>
            <person name="Brodie E.L."/>
            <person name="Williams K.H."/>
            <person name="Hubbard S.S."/>
            <person name="Banfield J.F."/>
        </authorList>
    </citation>
    <scope>NUCLEOTIDE SEQUENCE [LARGE SCALE GENOMIC DNA]</scope>
</reference>
<evidence type="ECO:0000313" key="3">
    <source>
        <dbReference type="EMBL" id="OGC28694.1"/>
    </source>
</evidence>
<dbReference type="AlphaFoldDB" id="A0A1F4T7K7"/>
<feature type="region of interest" description="Disordered" evidence="1">
    <location>
        <begin position="135"/>
        <end position="157"/>
    </location>
</feature>
<sequence length="157" mass="17947">MKKIFLIVLLLVIASAATHANTDRYRIFMEKAGFWGGSAFLMVDTETGQSWKYTGRMWEPIPRIEEEATGKPDISVVMAKYEEEIKTLNLKQVEEIKFIKARHEKEIADLKARIALVQKPIRAKRTASYQPRQIKIKAISETGNDPDDAPPAWLTEE</sequence>
<evidence type="ECO:0000256" key="1">
    <source>
        <dbReference type="SAM" id="MobiDB-lite"/>
    </source>
</evidence>
<feature type="chain" id="PRO_5009514543" evidence="2">
    <location>
        <begin position="21"/>
        <end position="157"/>
    </location>
</feature>
<keyword evidence="2" id="KW-0732">Signal</keyword>
<proteinExistence type="predicted"/>
<gene>
    <name evidence="3" type="ORF">A3K49_07050</name>
</gene>
<feature type="signal peptide" evidence="2">
    <location>
        <begin position="1"/>
        <end position="20"/>
    </location>
</feature>
<dbReference type="EMBL" id="MEUG01000001">
    <property type="protein sequence ID" value="OGC28694.1"/>
    <property type="molecule type" value="Genomic_DNA"/>
</dbReference>
<organism evidence="3 4">
    <name type="scientific">candidate division WOR-1 bacterium RIFOXYC12_FULL_54_18</name>
    <dbReference type="NCBI Taxonomy" id="1802584"/>
    <lineage>
        <taxon>Bacteria</taxon>
        <taxon>Bacillati</taxon>
        <taxon>Saganbacteria</taxon>
    </lineage>
</organism>
<protein>
    <submittedName>
        <fullName evidence="3">Uncharacterized protein</fullName>
    </submittedName>
</protein>
<evidence type="ECO:0000256" key="2">
    <source>
        <dbReference type="SAM" id="SignalP"/>
    </source>
</evidence>
<evidence type="ECO:0000313" key="4">
    <source>
        <dbReference type="Proteomes" id="UP000178602"/>
    </source>
</evidence>
<accession>A0A1F4T7K7</accession>